<evidence type="ECO:0000313" key="1">
    <source>
        <dbReference type="EMBL" id="RMX05904.1"/>
    </source>
</evidence>
<keyword evidence="2" id="KW-1185">Reference proteome</keyword>
<protein>
    <recommendedName>
        <fullName evidence="3">Serine/threonine protein phosphatase</fullName>
    </recommendedName>
</protein>
<proteinExistence type="predicted"/>
<dbReference type="AlphaFoldDB" id="A0A3M6QS92"/>
<dbReference type="InterPro" id="IPR011009">
    <property type="entry name" value="Kinase-like_dom_sf"/>
</dbReference>
<gene>
    <name evidence="1" type="ORF">D8I35_12185</name>
</gene>
<name>A0A3M6QS92_9BURK</name>
<evidence type="ECO:0000313" key="2">
    <source>
        <dbReference type="Proteomes" id="UP000278006"/>
    </source>
</evidence>
<comment type="caution">
    <text evidence="1">The sequence shown here is derived from an EMBL/GenBank/DDBJ whole genome shotgun (WGS) entry which is preliminary data.</text>
</comment>
<dbReference type="Proteomes" id="UP000278006">
    <property type="component" value="Unassembled WGS sequence"/>
</dbReference>
<accession>A0A3M6QS92</accession>
<reference evidence="1 2" key="1">
    <citation type="submission" date="2018-10" db="EMBL/GenBank/DDBJ databases">
        <title>Draft genome of Cortibacter populi DSM10536.</title>
        <authorList>
            <person name="Bernier A.-M."/>
            <person name="Bernard K."/>
        </authorList>
    </citation>
    <scope>NUCLEOTIDE SEQUENCE [LARGE SCALE GENOMIC DNA]</scope>
    <source>
        <strain evidence="1 2">DSM 105136</strain>
    </source>
</reference>
<dbReference type="SUPFAM" id="SSF56112">
    <property type="entry name" value="Protein kinase-like (PK-like)"/>
    <property type="match status" value="1"/>
</dbReference>
<dbReference type="EMBL" id="RDQO01000003">
    <property type="protein sequence ID" value="RMX05904.1"/>
    <property type="molecule type" value="Genomic_DNA"/>
</dbReference>
<sequence>MEQTEDWQAFLQHRLSQQQRLAQRYEQAGRFVWIKRAAPLRSPWRYWAQGALARVLGFAWLRPVSTRMGGPASLAVEVRRLRQLASAGVRVPHVLAVQVDGFVMDELGTHSIMDVLDASLASGATERILPAWRSGLEALGALHDTGNCLSQAFCRNMVIGDAGQIGFIDFEDDPQAVLPLALCQVRDVMCYAQSGALQLLVSGGMTEAQSIWHAWLQQRPVPVQAEVARAVRRLGWLRHLPADRRWGHDTQRVKAAYLLLSGADVTGQTP</sequence>
<evidence type="ECO:0008006" key="3">
    <source>
        <dbReference type="Google" id="ProtNLM"/>
    </source>
</evidence>
<organism evidence="1 2">
    <name type="scientific">Corticibacter populi</name>
    <dbReference type="NCBI Taxonomy" id="1550736"/>
    <lineage>
        <taxon>Bacteria</taxon>
        <taxon>Pseudomonadati</taxon>
        <taxon>Pseudomonadota</taxon>
        <taxon>Betaproteobacteria</taxon>
        <taxon>Burkholderiales</taxon>
        <taxon>Comamonadaceae</taxon>
        <taxon>Corticibacter</taxon>
    </lineage>
</organism>